<sequence>HYPSLLRVRQRQLRARKRLSRTVLDVRLMRQRLGRNPPVILKGHSSRHYQSQLWPSRNSISMYVLTLSLLSFAVIYHMQKEYLCEAFLGIDKDSVRHEVGRVVRSVKTNDEYKSRPYMVGPRGHGFAEAILLIRPFRKGLSPEGGFFWAYEGSHTLSPLEFERRRQEGSLKLVPLSVELGQVLVLFSTLWVEFPESHRDVSDTFVCRGYKHQITKPVIDPNLPGYVSDDDVLPFMRLARR</sequence>
<protein>
    <submittedName>
        <fullName evidence="1">Uncharacterized protein</fullName>
    </submittedName>
</protein>
<accession>A0A0F4YS31</accession>
<dbReference type="AlphaFoldDB" id="A0A0F4YS31"/>
<feature type="non-terminal residue" evidence="1">
    <location>
        <position position="1"/>
    </location>
</feature>
<reference evidence="1 2" key="1">
    <citation type="submission" date="2015-04" db="EMBL/GenBank/DDBJ databases">
        <authorList>
            <person name="Heijne W.H."/>
            <person name="Fedorova N.D."/>
            <person name="Nierman W.C."/>
            <person name="Vollebregt A.W."/>
            <person name="Zhao Z."/>
            <person name="Wu L."/>
            <person name="Kumar M."/>
            <person name="Stam H."/>
            <person name="van den Berg M.A."/>
            <person name="Pel H.J."/>
        </authorList>
    </citation>
    <scope>NUCLEOTIDE SEQUENCE [LARGE SCALE GENOMIC DNA]</scope>
    <source>
        <strain evidence="1 2">CBS 393.64</strain>
    </source>
</reference>
<evidence type="ECO:0000313" key="2">
    <source>
        <dbReference type="Proteomes" id="UP000053958"/>
    </source>
</evidence>
<comment type="caution">
    <text evidence="1">The sequence shown here is derived from an EMBL/GenBank/DDBJ whole genome shotgun (WGS) entry which is preliminary data.</text>
</comment>
<evidence type="ECO:0000313" key="1">
    <source>
        <dbReference type="EMBL" id="KKA20900.1"/>
    </source>
</evidence>
<keyword evidence="2" id="KW-1185">Reference proteome</keyword>
<dbReference type="GeneID" id="25317421"/>
<proteinExistence type="predicted"/>
<dbReference type="RefSeq" id="XP_013327512.1">
    <property type="nucleotide sequence ID" value="XM_013472058.1"/>
</dbReference>
<name>A0A0F4YS31_RASE3</name>
<dbReference type="EMBL" id="LASV01000220">
    <property type="protein sequence ID" value="KKA20900.1"/>
    <property type="molecule type" value="Genomic_DNA"/>
</dbReference>
<organism evidence="1 2">
    <name type="scientific">Rasamsonia emersonii (strain ATCC 16479 / CBS 393.64 / IMI 116815)</name>
    <dbReference type="NCBI Taxonomy" id="1408163"/>
    <lineage>
        <taxon>Eukaryota</taxon>
        <taxon>Fungi</taxon>
        <taxon>Dikarya</taxon>
        <taxon>Ascomycota</taxon>
        <taxon>Pezizomycotina</taxon>
        <taxon>Eurotiomycetes</taxon>
        <taxon>Eurotiomycetidae</taxon>
        <taxon>Eurotiales</taxon>
        <taxon>Trichocomaceae</taxon>
        <taxon>Rasamsonia</taxon>
    </lineage>
</organism>
<gene>
    <name evidence="1" type="ORF">T310_5074</name>
</gene>
<dbReference type="Proteomes" id="UP000053958">
    <property type="component" value="Unassembled WGS sequence"/>
</dbReference>